<organism evidence="1 2">
    <name type="scientific">Mytilus coruscus</name>
    <name type="common">Sea mussel</name>
    <dbReference type="NCBI Taxonomy" id="42192"/>
    <lineage>
        <taxon>Eukaryota</taxon>
        <taxon>Metazoa</taxon>
        <taxon>Spiralia</taxon>
        <taxon>Lophotrochozoa</taxon>
        <taxon>Mollusca</taxon>
        <taxon>Bivalvia</taxon>
        <taxon>Autobranchia</taxon>
        <taxon>Pteriomorphia</taxon>
        <taxon>Mytilida</taxon>
        <taxon>Mytiloidea</taxon>
        <taxon>Mytilidae</taxon>
        <taxon>Mytilinae</taxon>
        <taxon>Mytilus</taxon>
    </lineage>
</organism>
<protein>
    <submittedName>
        <fullName evidence="1">Uncharacterized protein</fullName>
    </submittedName>
</protein>
<accession>A0A6J8DWH2</accession>
<keyword evidence="2" id="KW-1185">Reference proteome</keyword>
<reference evidence="1 2" key="1">
    <citation type="submission" date="2020-06" db="EMBL/GenBank/DDBJ databases">
        <authorList>
            <person name="Li R."/>
            <person name="Bekaert M."/>
        </authorList>
    </citation>
    <scope>NUCLEOTIDE SEQUENCE [LARGE SCALE GENOMIC DNA]</scope>
    <source>
        <strain evidence="2">wild</strain>
    </source>
</reference>
<sequence length="316" mass="36808">MSNYSTDHECKFKTKVNKNVLGMFKNECPGIPIVEFVGLRLKRYAIKTERSESKRAKLKFGCDSYHTTNLIWSKIFNDAVGHTTVKFKVFSTDDVWHPSHNERPLEIFKMNKGEQVLPPGFPALVDQQLDHDFVKDLKRSIERDYKLANFSEERVNWWKEFMDQPIIPPSEQEAEWPLNDLQQFRPAESKATLGEKEQQLVDKYLTKRNEFKEVYTNQVERGAARGTHQDRRRYSIDKMVLIKLTELNAKLGKVIKQDGDILTVEQFKQDGNKWIPTGEIENYDIFNCFPGSFDLTKSGNLPQSEKVRLDLNGLKI</sequence>
<evidence type="ECO:0000313" key="2">
    <source>
        <dbReference type="Proteomes" id="UP000507470"/>
    </source>
</evidence>
<dbReference type="AlphaFoldDB" id="A0A6J8DWH2"/>
<name>A0A6J8DWH2_MYTCO</name>
<proteinExistence type="predicted"/>
<dbReference type="EMBL" id="CACVKT020008011">
    <property type="protein sequence ID" value="CAC5412430.1"/>
    <property type="molecule type" value="Genomic_DNA"/>
</dbReference>
<dbReference type="OrthoDB" id="6103442at2759"/>
<gene>
    <name evidence="1" type="ORF">MCOR_45405</name>
</gene>
<dbReference type="Proteomes" id="UP000507470">
    <property type="component" value="Unassembled WGS sequence"/>
</dbReference>
<evidence type="ECO:0000313" key="1">
    <source>
        <dbReference type="EMBL" id="CAC5412430.1"/>
    </source>
</evidence>